<dbReference type="PIRSF" id="PIRSF018005">
    <property type="entry name" value="UCP018005"/>
    <property type="match status" value="1"/>
</dbReference>
<organism evidence="4 5">
    <name type="scientific">Ekhidna lutea</name>
    <dbReference type="NCBI Taxonomy" id="447679"/>
    <lineage>
        <taxon>Bacteria</taxon>
        <taxon>Pseudomonadati</taxon>
        <taxon>Bacteroidota</taxon>
        <taxon>Cytophagia</taxon>
        <taxon>Cytophagales</taxon>
        <taxon>Reichenbachiellaceae</taxon>
        <taxon>Ekhidna</taxon>
    </lineage>
</organism>
<dbReference type="PANTHER" id="PTHR43397:SF1">
    <property type="entry name" value="ERGOTHIONEINE BIOSYNTHESIS PROTEIN 1"/>
    <property type="match status" value="1"/>
</dbReference>
<evidence type="ECO:0000256" key="1">
    <source>
        <dbReference type="ARBA" id="ARBA00022603"/>
    </source>
</evidence>
<dbReference type="InterPro" id="IPR035094">
    <property type="entry name" value="EgtD"/>
</dbReference>
<evidence type="ECO:0000259" key="3">
    <source>
        <dbReference type="Pfam" id="PF10017"/>
    </source>
</evidence>
<feature type="domain" description="Histidine-specific methyltransferase SAM-dependent" evidence="3">
    <location>
        <begin position="11"/>
        <end position="317"/>
    </location>
</feature>
<keyword evidence="2 4" id="KW-0808">Transferase</keyword>
<evidence type="ECO:0000256" key="2">
    <source>
        <dbReference type="ARBA" id="ARBA00022679"/>
    </source>
</evidence>
<dbReference type="GO" id="GO:0032259">
    <property type="term" value="P:methylation"/>
    <property type="evidence" value="ECO:0007669"/>
    <property type="project" value="UniProtKB-KW"/>
</dbReference>
<dbReference type="NCBIfam" id="TIGR03438">
    <property type="entry name" value="egtD_ergothio"/>
    <property type="match status" value="1"/>
</dbReference>
<dbReference type="InterPro" id="IPR029063">
    <property type="entry name" value="SAM-dependent_MTases_sf"/>
</dbReference>
<dbReference type="Pfam" id="PF10017">
    <property type="entry name" value="Methyltransf_33"/>
    <property type="match status" value="1"/>
</dbReference>
<keyword evidence="5" id="KW-1185">Reference proteome</keyword>
<dbReference type="OrthoDB" id="5289726at2"/>
<dbReference type="PANTHER" id="PTHR43397">
    <property type="entry name" value="ERGOTHIONEINE BIOSYNTHESIS PROTEIN 1"/>
    <property type="match status" value="1"/>
</dbReference>
<dbReference type="InterPro" id="IPR017804">
    <property type="entry name" value="MeTrfase_EgtD-like"/>
</dbReference>
<dbReference type="InterPro" id="IPR051128">
    <property type="entry name" value="EgtD_Methyltrsf_superfamily"/>
</dbReference>
<dbReference type="EMBL" id="FZPD01000003">
    <property type="protein sequence ID" value="SNS99545.1"/>
    <property type="molecule type" value="Genomic_DNA"/>
</dbReference>
<proteinExistence type="predicted"/>
<dbReference type="GO" id="GO:0008168">
    <property type="term" value="F:methyltransferase activity"/>
    <property type="evidence" value="ECO:0007669"/>
    <property type="project" value="UniProtKB-KW"/>
</dbReference>
<name>A0A239J1A8_EKHLU</name>
<protein>
    <submittedName>
        <fullName evidence="4">Dimethylhistidine N-methyltransferase</fullName>
    </submittedName>
</protein>
<evidence type="ECO:0000313" key="4">
    <source>
        <dbReference type="EMBL" id="SNS99545.1"/>
    </source>
</evidence>
<sequence>MTKEISTLTPFAEDVMEGLMSENKHLPSKYFYDAKGDSLFQQIMHLDEYYLTRKELEIFETHKAAILEAINGDNEPLRIIELGAGDGLKTKVLLKYFLSQGVDFIYTPVDISGNVLEILEQNLTAEIPGLKIETYEGDYFDALKGISERPEKDIVFFLGSNVGNFSREEAEKFLSDLQKFLKAGDLLFMGVDLKKDPAIILNAYNDSQGVTREFNLNLLDRINTEMGANFDRDQFLHYPYYNPHTGECRSYLISKSEQEITFEEESVVLRAWEAIFMEISKKYDRKQLEQLAKASGFCPVQSFLDSDNWFADVLWQKEK</sequence>
<accession>A0A239J1A8</accession>
<dbReference type="SUPFAM" id="SSF53335">
    <property type="entry name" value="S-adenosyl-L-methionine-dependent methyltransferases"/>
    <property type="match status" value="1"/>
</dbReference>
<evidence type="ECO:0000313" key="5">
    <source>
        <dbReference type="Proteomes" id="UP000198393"/>
    </source>
</evidence>
<dbReference type="CDD" id="cd02440">
    <property type="entry name" value="AdoMet_MTases"/>
    <property type="match status" value="1"/>
</dbReference>
<dbReference type="Gene3D" id="3.40.50.150">
    <property type="entry name" value="Vaccinia Virus protein VP39"/>
    <property type="match status" value="1"/>
</dbReference>
<dbReference type="AlphaFoldDB" id="A0A239J1A8"/>
<dbReference type="Proteomes" id="UP000198393">
    <property type="component" value="Unassembled WGS sequence"/>
</dbReference>
<dbReference type="RefSeq" id="WP_089356655.1">
    <property type="nucleotide sequence ID" value="NZ_FZPD01000003.1"/>
</dbReference>
<reference evidence="4 5" key="1">
    <citation type="submission" date="2017-06" db="EMBL/GenBank/DDBJ databases">
        <authorList>
            <person name="Kim H.J."/>
            <person name="Triplett B.A."/>
        </authorList>
    </citation>
    <scope>NUCLEOTIDE SEQUENCE [LARGE SCALE GENOMIC DNA]</scope>
    <source>
        <strain evidence="4 5">DSM 19307</strain>
    </source>
</reference>
<dbReference type="InterPro" id="IPR019257">
    <property type="entry name" value="MeTrfase_dom"/>
</dbReference>
<keyword evidence="1 4" id="KW-0489">Methyltransferase</keyword>
<gene>
    <name evidence="4" type="ORF">SAMN05421640_1934</name>
</gene>